<keyword evidence="7" id="KW-0804">Transcription</keyword>
<keyword evidence="6" id="KW-0805">Transcription regulation</keyword>
<accession>A0A8C7GYF9</accession>
<dbReference type="FunFam" id="1.20.1160.11:FF:000002">
    <property type="entry name" value="Paired amphipathic helix protein SIN3"/>
    <property type="match status" value="1"/>
</dbReference>
<comment type="function">
    <text evidence="9">Acts as a transcriptional repressor. Interacts with MXI1 to repress MYC responsive genes and antagonize MYC oncogenic activities. Interacts with MAD-MAX heterodimers by binding to MAD. The heterodimer then represses transcription by tethering SIN3B to DNA. Also forms a complex with FOXK1 which represses transcription. With FOXK1, regulates cell cycle progression probably by repressing cell cycle inhibitor genes expression. As part of the SIN3B complex represses transcription and counteracts the histone acetyltransferase activity of EP300 through the recognition H3K27ac marks by PHF12 and the activity of the histone deacetylase HDAC2. SIN3B complex is recruited downstream of the constitutively active genes transcriptional start sites through interaction with histones and mitigates histone acetylation and RNA polymerase II progression within transcribed regions contributing to the regulation of transcription.</text>
</comment>
<evidence type="ECO:0000256" key="15">
    <source>
        <dbReference type="SAM" id="MobiDB-lite"/>
    </source>
</evidence>
<keyword evidence="8 14" id="KW-0539">Nucleus</keyword>
<dbReference type="FunFam" id="1.20.1160.11:FF:000001">
    <property type="entry name" value="Paired amphipathic helix protein Sin3"/>
    <property type="match status" value="1"/>
</dbReference>
<evidence type="ECO:0000313" key="18">
    <source>
        <dbReference type="Proteomes" id="UP000694557"/>
    </source>
</evidence>
<keyword evidence="18" id="KW-1185">Reference proteome</keyword>
<dbReference type="PANTHER" id="PTHR12346">
    <property type="entry name" value="SIN3B-RELATED"/>
    <property type="match status" value="1"/>
</dbReference>
<evidence type="ECO:0000256" key="5">
    <source>
        <dbReference type="ARBA" id="ARBA00022843"/>
    </source>
</evidence>
<comment type="subcellular location">
    <subcellularLocation>
        <location evidence="1 14">Nucleus</location>
    </subcellularLocation>
</comment>
<evidence type="ECO:0000256" key="9">
    <source>
        <dbReference type="ARBA" id="ARBA00054574"/>
    </source>
</evidence>
<dbReference type="SUPFAM" id="SSF47762">
    <property type="entry name" value="PAH2 domain"/>
    <property type="match status" value="3"/>
</dbReference>
<dbReference type="GeneTree" id="ENSGT00940000159560"/>
<organism evidence="17 18">
    <name type="scientific">Oncorhynchus kisutch</name>
    <name type="common">Coho salmon</name>
    <name type="synonym">Salmo kisutch</name>
    <dbReference type="NCBI Taxonomy" id="8019"/>
    <lineage>
        <taxon>Eukaryota</taxon>
        <taxon>Metazoa</taxon>
        <taxon>Chordata</taxon>
        <taxon>Craniata</taxon>
        <taxon>Vertebrata</taxon>
        <taxon>Euteleostomi</taxon>
        <taxon>Actinopterygii</taxon>
        <taxon>Neopterygii</taxon>
        <taxon>Teleostei</taxon>
        <taxon>Protacanthopterygii</taxon>
        <taxon>Salmoniformes</taxon>
        <taxon>Salmonidae</taxon>
        <taxon>Salmoninae</taxon>
        <taxon>Oncorhynchus</taxon>
    </lineage>
</organism>
<dbReference type="Pfam" id="PF02671">
    <property type="entry name" value="PAH"/>
    <property type="match status" value="3"/>
</dbReference>
<evidence type="ECO:0000256" key="12">
    <source>
        <dbReference type="ARBA" id="ARBA00075095"/>
    </source>
</evidence>
<evidence type="ECO:0000256" key="7">
    <source>
        <dbReference type="ARBA" id="ARBA00023163"/>
    </source>
</evidence>
<dbReference type="SMART" id="SM00761">
    <property type="entry name" value="HDAC_interact"/>
    <property type="match status" value="1"/>
</dbReference>
<dbReference type="InterPro" id="IPR003822">
    <property type="entry name" value="PAH"/>
</dbReference>
<evidence type="ECO:0000256" key="10">
    <source>
        <dbReference type="ARBA" id="ARBA00061899"/>
    </source>
</evidence>
<dbReference type="InterPro" id="IPR036600">
    <property type="entry name" value="PAH_sf"/>
</dbReference>
<dbReference type="Pfam" id="PF16879">
    <property type="entry name" value="Sin3a_C"/>
    <property type="match status" value="1"/>
</dbReference>
<gene>
    <name evidence="17" type="primary">SIN3B</name>
    <name evidence="17" type="synonym">LOC109902635</name>
</gene>
<comment type="subunit">
    <text evidence="10">Component of the SIN3B complex, which includes SIN3B, HDAC2 or HDAC1, PHF12 and MORF4L1. Interacts with FOXK1/MNF, MXI, MAD, NCOR1 and SAP30. Interaction with SUDS3 enhances the interaction with HDAC1 to form a complex. Interacts with CRY1, HCFC1, MAD3, MAD4, MAEL, REST, RNF220 and SETDB1. Interacts with C6orf89. Interacts with MYT1L.</text>
</comment>
<reference evidence="17" key="1">
    <citation type="submission" date="2025-08" db="UniProtKB">
        <authorList>
            <consortium name="Ensembl"/>
        </authorList>
    </citation>
    <scope>IDENTIFICATION</scope>
</reference>
<evidence type="ECO:0000256" key="8">
    <source>
        <dbReference type="ARBA" id="ARBA00023242"/>
    </source>
</evidence>
<evidence type="ECO:0000256" key="1">
    <source>
        <dbReference type="ARBA" id="ARBA00004123"/>
    </source>
</evidence>
<dbReference type="Pfam" id="PF08295">
    <property type="entry name" value="Sin3_corepress"/>
    <property type="match status" value="1"/>
</dbReference>
<reference evidence="17" key="2">
    <citation type="submission" date="2025-09" db="UniProtKB">
        <authorList>
            <consortium name="Ensembl"/>
        </authorList>
    </citation>
    <scope>IDENTIFICATION</scope>
</reference>
<dbReference type="GO" id="GO:0070822">
    <property type="term" value="C:Sin3-type complex"/>
    <property type="evidence" value="ECO:0007669"/>
    <property type="project" value="TreeGrafter"/>
</dbReference>
<dbReference type="GO" id="GO:0003714">
    <property type="term" value="F:transcription corepressor activity"/>
    <property type="evidence" value="ECO:0007669"/>
    <property type="project" value="InterPro"/>
</dbReference>
<dbReference type="InterPro" id="IPR039774">
    <property type="entry name" value="Sin3-like"/>
</dbReference>
<dbReference type="InterPro" id="IPR013194">
    <property type="entry name" value="HDAC_interact_dom"/>
</dbReference>
<dbReference type="Ensembl" id="ENSOKIT00005051392.1">
    <property type="protein sequence ID" value="ENSOKIP00005048759.1"/>
    <property type="gene ID" value="ENSOKIG00005019005.1"/>
</dbReference>
<feature type="compositionally biased region" description="Acidic residues" evidence="15">
    <location>
        <begin position="660"/>
        <end position="673"/>
    </location>
</feature>
<sequence length="1106" mass="127820">MNFHLVPHHDLYPQVEDALSYLDQVKIRFGNDPGIYNKFLDIMKEFKSQSIDTPGVINRVSQLFHGHPDLVLGFNAFLPPGYRIEIPKNGVVFLQSPFSTQVGHYKCLLIGFPDIYIVGLYISGPSPVEFDSAISYVNKIKNRFLDHPEIYRSFLEILHTYQKEQLEVKESRGRSSSGMTEDEVFSKVASLFKGQEDLLAEFGQFLPDAKRSLFTGSSLTGKDQLKRAEDEDMSKHSKKRSRPMLLPHMTPLLKKKMKFSCSQDQSFASVGKHGVLREFTFFDKVRRFFKSQEVYENFLRCIALFNQEVVSGAELLQLVTPFLGKFPELYTQFKSFLGDKELSHSMSGLSDRYMEGGGGREVDYASCKRLGSSYRALPKTYQQPKCSGRTAICKEVWLDICPHFLHLQVLNDTWVSFPSWSEDSTFASSKKTPYEEQLHRCEDERFELDVVLETNLATIRVLESVQKKLSRLSPEDQDRFRLDDCLGGTSEVIQRRAVYRIYGDKAPEIIEGLKRSPATAVPVVLKRLKAKEEEWREAQQGFNKIWREQYEKAYLKSLDHQGVNFKQNDMKALRSKSLLNEIESVYDEQGRDGSSAAVVSEPHMVFTYEDKQILEDAASLIIYHVKRQPTIHKDDKDHIKRIIQHFVPDLFFSRRGELSETEEWTDEEAEVEEGGDRGGGGSSTELGGASSHSLAPEGGEKVDLRDPEAEHQKELDGVYNLFFVNNNWYFFLRLHQTLCQRLLRVYRQAERQLLEHRAEQNRERLLMAEGRRDKASDLAMELRLKQPSEVELEEYYPAFLDMVRSLLDGNLESMQYEDTLREMFTIHAYIGFTIDKLIQNTIRQLQHLVSDEVCLQVAELYLAERKRGAAGGNLSSQCVRAAWETSYQWKSERVMAEENCFKVLFIQNKGQVTLTIELLDTEEAQADDPLDVQCLSSYMEQFVGTESTLCSQTGGYFFKPVFLPRNLRHFRRWQVRQVEAMRCRREWHRQLGVESAGSLDCRFKLNTHKMVFVMNSEDYMYRRGALVKARKVAISIYVLLRMCFEWHQGWLAEHVPPAADRSVHDWLMGEEEEDMIPCKTTCLNTQVKGLPVNRYQVHYSRKPPSP</sequence>
<evidence type="ECO:0000256" key="14">
    <source>
        <dbReference type="PROSITE-ProRule" id="PRU00810"/>
    </source>
</evidence>
<keyword evidence="5" id="KW-0832">Ubl conjugation</keyword>
<keyword evidence="4" id="KW-0677">Repeat</keyword>
<dbReference type="InterPro" id="IPR031693">
    <property type="entry name" value="Sin3_C"/>
</dbReference>
<feature type="region of interest" description="Disordered" evidence="15">
    <location>
        <begin position="660"/>
        <end position="709"/>
    </location>
</feature>
<evidence type="ECO:0000313" key="17">
    <source>
        <dbReference type="Ensembl" id="ENSOKIP00005048759.1"/>
    </source>
</evidence>
<evidence type="ECO:0000256" key="13">
    <source>
        <dbReference type="ARBA" id="ARBA00081273"/>
    </source>
</evidence>
<evidence type="ECO:0000256" key="4">
    <source>
        <dbReference type="ARBA" id="ARBA00022737"/>
    </source>
</evidence>
<dbReference type="AlphaFoldDB" id="A0A8C7GYF9"/>
<dbReference type="Gene3D" id="1.20.1160.11">
    <property type="entry name" value="Paired amphipathic helix"/>
    <property type="match status" value="3"/>
</dbReference>
<dbReference type="PROSITE" id="PS51477">
    <property type="entry name" value="PAH"/>
    <property type="match status" value="3"/>
</dbReference>
<dbReference type="GO" id="GO:0000122">
    <property type="term" value="P:negative regulation of transcription by RNA polymerase II"/>
    <property type="evidence" value="ECO:0007669"/>
    <property type="project" value="TreeGrafter"/>
</dbReference>
<keyword evidence="2" id="KW-0678">Repressor</keyword>
<evidence type="ECO:0000259" key="16">
    <source>
        <dbReference type="SMART" id="SM00761"/>
    </source>
</evidence>
<evidence type="ECO:0000256" key="6">
    <source>
        <dbReference type="ARBA" id="ARBA00023015"/>
    </source>
</evidence>
<feature type="compositionally biased region" description="Basic and acidic residues" evidence="15">
    <location>
        <begin position="698"/>
        <end position="709"/>
    </location>
</feature>
<dbReference type="FunFam" id="1.20.1160.11:FF:000005">
    <property type="entry name" value="SIN3 transcription regulator family member B"/>
    <property type="match status" value="1"/>
</dbReference>
<proteinExistence type="predicted"/>
<evidence type="ECO:0000256" key="3">
    <source>
        <dbReference type="ARBA" id="ARBA00022553"/>
    </source>
</evidence>
<protein>
    <recommendedName>
        <fullName evidence="11">Paired amphipathic helix protein Sin3b</fullName>
    </recommendedName>
    <alternativeName>
        <fullName evidence="12">Histone deacetylase complex subunit Sin3b</fullName>
    </alternativeName>
    <alternativeName>
        <fullName evidence="13">Transcriptional corepressor Sin3b</fullName>
    </alternativeName>
</protein>
<feature type="domain" description="Histone deacetylase interacting" evidence="16">
    <location>
        <begin position="366"/>
        <end position="479"/>
    </location>
</feature>
<evidence type="ECO:0000256" key="2">
    <source>
        <dbReference type="ARBA" id="ARBA00022491"/>
    </source>
</evidence>
<dbReference type="PANTHER" id="PTHR12346:SF1">
    <property type="entry name" value="PAIRED AMPHIPATHIC HELIX PROTEIN SIN3B"/>
    <property type="match status" value="1"/>
</dbReference>
<dbReference type="Proteomes" id="UP000694557">
    <property type="component" value="Unassembled WGS sequence"/>
</dbReference>
<keyword evidence="3" id="KW-0597">Phosphoprotein</keyword>
<name>A0A8C7GYF9_ONCKI</name>
<evidence type="ECO:0000256" key="11">
    <source>
        <dbReference type="ARBA" id="ARBA00068511"/>
    </source>
</evidence>